<dbReference type="Proteomes" id="UP000270471">
    <property type="component" value="Unassembled WGS sequence"/>
</dbReference>
<organism evidence="2 3">
    <name type="scientific">Streptomyces shenzhenensis</name>
    <dbReference type="NCBI Taxonomy" id="943815"/>
    <lineage>
        <taxon>Bacteria</taxon>
        <taxon>Bacillati</taxon>
        <taxon>Actinomycetota</taxon>
        <taxon>Actinomycetes</taxon>
        <taxon>Kitasatosporales</taxon>
        <taxon>Streptomycetaceae</taxon>
        <taxon>Streptomyces</taxon>
    </lineage>
</organism>
<dbReference type="SUPFAM" id="SSF53474">
    <property type="entry name" value="alpha/beta-Hydrolases"/>
    <property type="match status" value="1"/>
</dbReference>
<evidence type="ECO:0000313" key="2">
    <source>
        <dbReference type="EMBL" id="RMB83735.1"/>
    </source>
</evidence>
<feature type="domain" description="AB hydrolase-1" evidence="1">
    <location>
        <begin position="1"/>
        <end position="124"/>
    </location>
</feature>
<reference evidence="2 3" key="1">
    <citation type="submission" date="2017-11" db="EMBL/GenBank/DDBJ databases">
        <title>Draft genome of actinobacteria isolated from guarana (Paullinia cupana (Mart.) Ducke.</title>
        <authorList>
            <person name="Siqueira K.A."/>
            <person name="Liotti R.G."/>
            <person name="Mendes T.A.O."/>
            <person name="Soares M.A."/>
        </authorList>
    </citation>
    <scope>NUCLEOTIDE SEQUENCE [LARGE SCALE GENOMIC DNA]</scope>
    <source>
        <strain evidence="2 3">193</strain>
    </source>
</reference>
<dbReference type="EMBL" id="PENI01000014">
    <property type="protein sequence ID" value="RMB83735.1"/>
    <property type="molecule type" value="Genomic_DNA"/>
</dbReference>
<protein>
    <recommendedName>
        <fullName evidence="1">AB hydrolase-1 domain-containing protein</fullName>
    </recommendedName>
</protein>
<proteinExistence type="predicted"/>
<dbReference type="PRINTS" id="PR00111">
    <property type="entry name" value="ABHYDROLASE"/>
</dbReference>
<comment type="caution">
    <text evidence="2">The sequence shown here is derived from an EMBL/GenBank/DDBJ whole genome shotgun (WGS) entry which is preliminary data.</text>
</comment>
<sequence>MLHGGAAHSGWWDEVAPRLATTHQVVVSDLSGHGDSTHRTAYSAEAWGAEVAAVLEATTDRPAAIVGHSMGGLVAAAAAARSPQLVAALVLVDTRLPLRGLPVPTKPARLFGSDSEALDRFRLLPERTNADAQLLRRLARDGLLETPDGWRWKFDPAARRRFTNDGVQRDLGRVECPVAYMHGAKSDMGGPESRRQLEQWLGRPVAATVVPDAFHHVPLDQPAACAMAVRSLLGELEGESAP</sequence>
<dbReference type="AlphaFoldDB" id="A0A3M0I4G4"/>
<dbReference type="InterPro" id="IPR050266">
    <property type="entry name" value="AB_hydrolase_sf"/>
</dbReference>
<accession>A0A3M0I4G4</accession>
<dbReference type="GO" id="GO:0003824">
    <property type="term" value="F:catalytic activity"/>
    <property type="evidence" value="ECO:0007669"/>
    <property type="project" value="UniProtKB-ARBA"/>
</dbReference>
<dbReference type="InterPro" id="IPR029058">
    <property type="entry name" value="AB_hydrolase_fold"/>
</dbReference>
<dbReference type="InterPro" id="IPR000073">
    <property type="entry name" value="AB_hydrolase_1"/>
</dbReference>
<dbReference type="PANTHER" id="PTHR43798">
    <property type="entry name" value="MONOACYLGLYCEROL LIPASE"/>
    <property type="match status" value="1"/>
</dbReference>
<evidence type="ECO:0000259" key="1">
    <source>
        <dbReference type="Pfam" id="PF00561"/>
    </source>
</evidence>
<keyword evidence="3" id="KW-1185">Reference proteome</keyword>
<dbReference type="Pfam" id="PF00561">
    <property type="entry name" value="Abhydrolase_1"/>
    <property type="match status" value="1"/>
</dbReference>
<dbReference type="RefSeq" id="WP_121891359.1">
    <property type="nucleotide sequence ID" value="NZ_PENI01000014.1"/>
</dbReference>
<gene>
    <name evidence="2" type="ORF">CTZ28_21675</name>
</gene>
<dbReference type="Gene3D" id="3.40.50.1820">
    <property type="entry name" value="alpha/beta hydrolase"/>
    <property type="match status" value="1"/>
</dbReference>
<evidence type="ECO:0000313" key="3">
    <source>
        <dbReference type="Proteomes" id="UP000270471"/>
    </source>
</evidence>
<name>A0A3M0I4G4_9ACTN</name>